<protein>
    <submittedName>
        <fullName evidence="1">Uncharacterized protein</fullName>
    </submittedName>
</protein>
<reference evidence="1" key="1">
    <citation type="journal article" date="2020" name="Stud. Mycol.">
        <title>101 Dothideomycetes genomes: a test case for predicting lifestyles and emergence of pathogens.</title>
        <authorList>
            <person name="Haridas S."/>
            <person name="Albert R."/>
            <person name="Binder M."/>
            <person name="Bloem J."/>
            <person name="Labutti K."/>
            <person name="Salamov A."/>
            <person name="Andreopoulos B."/>
            <person name="Baker S."/>
            <person name="Barry K."/>
            <person name="Bills G."/>
            <person name="Bluhm B."/>
            <person name="Cannon C."/>
            <person name="Castanera R."/>
            <person name="Culley D."/>
            <person name="Daum C."/>
            <person name="Ezra D."/>
            <person name="Gonzalez J."/>
            <person name="Henrissat B."/>
            <person name="Kuo A."/>
            <person name="Liang C."/>
            <person name="Lipzen A."/>
            <person name="Lutzoni F."/>
            <person name="Magnuson J."/>
            <person name="Mondo S."/>
            <person name="Nolan M."/>
            <person name="Ohm R."/>
            <person name="Pangilinan J."/>
            <person name="Park H.-J."/>
            <person name="Ramirez L."/>
            <person name="Alfaro M."/>
            <person name="Sun H."/>
            <person name="Tritt A."/>
            <person name="Yoshinaga Y."/>
            <person name="Zwiers L.-H."/>
            <person name="Turgeon B."/>
            <person name="Goodwin S."/>
            <person name="Spatafora J."/>
            <person name="Crous P."/>
            <person name="Grigoriev I."/>
        </authorList>
    </citation>
    <scope>NUCLEOTIDE SEQUENCE</scope>
    <source>
        <strain evidence="1">CBS 279.74</strain>
    </source>
</reference>
<evidence type="ECO:0000313" key="1">
    <source>
        <dbReference type="EMBL" id="KAF2702613.1"/>
    </source>
</evidence>
<feature type="non-terminal residue" evidence="1">
    <location>
        <position position="1"/>
    </location>
</feature>
<dbReference type="OrthoDB" id="3786303at2759"/>
<keyword evidence="2" id="KW-1185">Reference proteome</keyword>
<proteinExistence type="predicted"/>
<name>A0A6G1JQM8_9PLEO</name>
<accession>A0A6G1JQM8</accession>
<dbReference type="Proteomes" id="UP000799428">
    <property type="component" value="Unassembled WGS sequence"/>
</dbReference>
<dbReference type="EMBL" id="MU005796">
    <property type="protein sequence ID" value="KAF2702613.1"/>
    <property type="molecule type" value="Genomic_DNA"/>
</dbReference>
<evidence type="ECO:0000313" key="2">
    <source>
        <dbReference type="Proteomes" id="UP000799428"/>
    </source>
</evidence>
<sequence length="55" mass="6463">YTGRLYNILSNKTYIFIKLYSRLDIPKLIYPKVFPNILTDCASIFYIDNVEPSLT</sequence>
<gene>
    <name evidence="1" type="ORF">K504DRAFT_394172</name>
</gene>
<organism evidence="1 2">
    <name type="scientific">Pleomassaria siparia CBS 279.74</name>
    <dbReference type="NCBI Taxonomy" id="1314801"/>
    <lineage>
        <taxon>Eukaryota</taxon>
        <taxon>Fungi</taxon>
        <taxon>Dikarya</taxon>
        <taxon>Ascomycota</taxon>
        <taxon>Pezizomycotina</taxon>
        <taxon>Dothideomycetes</taxon>
        <taxon>Pleosporomycetidae</taxon>
        <taxon>Pleosporales</taxon>
        <taxon>Pleomassariaceae</taxon>
        <taxon>Pleomassaria</taxon>
    </lineage>
</organism>
<dbReference type="AlphaFoldDB" id="A0A6G1JQM8"/>